<reference evidence="1 2" key="1">
    <citation type="submission" date="2019-11" db="EMBL/GenBank/DDBJ databases">
        <title>Whole genome sequence of Oryza granulata.</title>
        <authorList>
            <person name="Li W."/>
        </authorList>
    </citation>
    <scope>NUCLEOTIDE SEQUENCE [LARGE SCALE GENOMIC DNA]</scope>
    <source>
        <strain evidence="2">cv. Menghai</strain>
        <tissue evidence="1">Leaf</tissue>
    </source>
</reference>
<accession>A0A6G1CRB0</accession>
<sequence>MDTCVVQVVETPSSSSSSSPCAIWSRLSSRRRRSSASSGEYTSLRDVLAEDVNGGGCTVDIHDFDTSNININDQLLKHAASVYLQSAVIDATPRHLGCLSRLRRWLRRRKDAYRKSVPSNTFDMDHGSK</sequence>
<keyword evidence="2" id="KW-1185">Reference proteome</keyword>
<dbReference type="EMBL" id="SPHZ02000008">
    <property type="protein sequence ID" value="KAF0902676.1"/>
    <property type="molecule type" value="Genomic_DNA"/>
</dbReference>
<dbReference type="AlphaFoldDB" id="A0A6G1CRB0"/>
<protein>
    <submittedName>
        <fullName evidence="1">Uncharacterized protein</fullName>
    </submittedName>
</protein>
<name>A0A6G1CRB0_9ORYZ</name>
<dbReference type="OrthoDB" id="1364464at2759"/>
<dbReference type="PANTHER" id="PTHR34569">
    <property type="entry name" value="EXPRESSED PROTEIN"/>
    <property type="match status" value="1"/>
</dbReference>
<comment type="caution">
    <text evidence="1">The sequence shown here is derived from an EMBL/GenBank/DDBJ whole genome shotgun (WGS) entry which is preliminary data.</text>
</comment>
<dbReference type="Proteomes" id="UP000479710">
    <property type="component" value="Unassembled WGS sequence"/>
</dbReference>
<dbReference type="PANTHER" id="PTHR34569:SF17">
    <property type="entry name" value="UBIQUITIN-PROTEIN LIGASE ARKADIA-A, PUTATIVE-RELATED"/>
    <property type="match status" value="1"/>
</dbReference>
<organism evidence="1 2">
    <name type="scientific">Oryza meyeriana var. granulata</name>
    <dbReference type="NCBI Taxonomy" id="110450"/>
    <lineage>
        <taxon>Eukaryota</taxon>
        <taxon>Viridiplantae</taxon>
        <taxon>Streptophyta</taxon>
        <taxon>Embryophyta</taxon>
        <taxon>Tracheophyta</taxon>
        <taxon>Spermatophyta</taxon>
        <taxon>Magnoliopsida</taxon>
        <taxon>Liliopsida</taxon>
        <taxon>Poales</taxon>
        <taxon>Poaceae</taxon>
        <taxon>BOP clade</taxon>
        <taxon>Oryzoideae</taxon>
        <taxon>Oryzeae</taxon>
        <taxon>Oryzinae</taxon>
        <taxon>Oryza</taxon>
        <taxon>Oryza meyeriana</taxon>
    </lineage>
</organism>
<evidence type="ECO:0000313" key="1">
    <source>
        <dbReference type="EMBL" id="KAF0902676.1"/>
    </source>
</evidence>
<gene>
    <name evidence="1" type="ORF">E2562_018304</name>
</gene>
<evidence type="ECO:0000313" key="2">
    <source>
        <dbReference type="Proteomes" id="UP000479710"/>
    </source>
</evidence>
<proteinExistence type="predicted"/>